<evidence type="ECO:0008006" key="9">
    <source>
        <dbReference type="Google" id="ProtNLM"/>
    </source>
</evidence>
<reference evidence="7 8" key="1">
    <citation type="submission" date="2013-03" db="EMBL/GenBank/DDBJ databases">
        <title>The Genome Sequence of Exophiala aquamarina CBS 119918.</title>
        <authorList>
            <consortium name="The Broad Institute Genomics Platform"/>
            <person name="Cuomo C."/>
            <person name="de Hoog S."/>
            <person name="Gorbushina A."/>
            <person name="Walker B."/>
            <person name="Young S.K."/>
            <person name="Zeng Q."/>
            <person name="Gargeya S."/>
            <person name="Fitzgerald M."/>
            <person name="Haas B."/>
            <person name="Abouelleil A."/>
            <person name="Allen A.W."/>
            <person name="Alvarado L."/>
            <person name="Arachchi H.M."/>
            <person name="Berlin A.M."/>
            <person name="Chapman S.B."/>
            <person name="Gainer-Dewar J."/>
            <person name="Goldberg J."/>
            <person name="Griggs A."/>
            <person name="Gujja S."/>
            <person name="Hansen M."/>
            <person name="Howarth C."/>
            <person name="Imamovic A."/>
            <person name="Ireland A."/>
            <person name="Larimer J."/>
            <person name="McCowan C."/>
            <person name="Murphy C."/>
            <person name="Pearson M."/>
            <person name="Poon T.W."/>
            <person name="Priest M."/>
            <person name="Roberts A."/>
            <person name="Saif S."/>
            <person name="Shea T."/>
            <person name="Sisk P."/>
            <person name="Sykes S."/>
            <person name="Wortman J."/>
            <person name="Nusbaum C."/>
            <person name="Birren B."/>
        </authorList>
    </citation>
    <scope>NUCLEOTIDE SEQUENCE [LARGE SCALE GENOMIC DNA]</scope>
    <source>
        <strain evidence="7 8">CBS 119918</strain>
    </source>
</reference>
<keyword evidence="3" id="KW-0285">Flavoprotein</keyword>
<dbReference type="Gene3D" id="3.50.50.60">
    <property type="entry name" value="FAD/NAD(P)-binding domain"/>
    <property type="match status" value="2"/>
</dbReference>
<comment type="similarity">
    <text evidence="2">Belongs to the FAD-binding monooxygenase family.</text>
</comment>
<dbReference type="RefSeq" id="XP_013258999.1">
    <property type="nucleotide sequence ID" value="XM_013403545.1"/>
</dbReference>
<comment type="caution">
    <text evidence="7">The sequence shown here is derived from an EMBL/GenBank/DDBJ whole genome shotgun (WGS) entry which is preliminary data.</text>
</comment>
<accession>A0A072P8I6</accession>
<dbReference type="InterPro" id="IPR020946">
    <property type="entry name" value="Flavin_mOase-like"/>
</dbReference>
<evidence type="ECO:0000256" key="4">
    <source>
        <dbReference type="ARBA" id="ARBA00022827"/>
    </source>
</evidence>
<comment type="cofactor">
    <cofactor evidence="1">
        <name>FAD</name>
        <dbReference type="ChEBI" id="CHEBI:57692"/>
    </cofactor>
</comment>
<dbReference type="Pfam" id="PF00743">
    <property type="entry name" value="FMO-like"/>
    <property type="match status" value="1"/>
</dbReference>
<dbReference type="SUPFAM" id="SSF51905">
    <property type="entry name" value="FAD/NAD(P)-binding domain"/>
    <property type="match status" value="1"/>
</dbReference>
<protein>
    <recommendedName>
        <fullName evidence="9">FAD/NAD(P)-binding domain-containing protein</fullName>
    </recommendedName>
</protein>
<keyword evidence="5" id="KW-0560">Oxidoreductase</keyword>
<dbReference type="GO" id="GO:0004499">
    <property type="term" value="F:N,N-dimethylaniline monooxygenase activity"/>
    <property type="evidence" value="ECO:0007669"/>
    <property type="project" value="InterPro"/>
</dbReference>
<feature type="region of interest" description="Disordered" evidence="6">
    <location>
        <begin position="1"/>
        <end position="24"/>
    </location>
</feature>
<gene>
    <name evidence="7" type="ORF">A1O9_07990</name>
</gene>
<evidence type="ECO:0000256" key="6">
    <source>
        <dbReference type="SAM" id="MobiDB-lite"/>
    </source>
</evidence>
<name>A0A072P8I6_9EURO</name>
<evidence type="ECO:0000256" key="2">
    <source>
        <dbReference type="ARBA" id="ARBA00010139"/>
    </source>
</evidence>
<dbReference type="AlphaFoldDB" id="A0A072P8I6"/>
<dbReference type="InterPro" id="IPR036188">
    <property type="entry name" value="FAD/NAD-bd_sf"/>
</dbReference>
<dbReference type="InterPro" id="IPR051209">
    <property type="entry name" value="FAD-bind_Monooxygenase_sf"/>
</dbReference>
<dbReference type="GO" id="GO:0050661">
    <property type="term" value="F:NADP binding"/>
    <property type="evidence" value="ECO:0007669"/>
    <property type="project" value="InterPro"/>
</dbReference>
<evidence type="ECO:0000256" key="5">
    <source>
        <dbReference type="ARBA" id="ARBA00023002"/>
    </source>
</evidence>
<dbReference type="VEuPathDB" id="FungiDB:A1O9_07990"/>
<dbReference type="HOGENOM" id="CLU_006937_6_1_1"/>
<proteinExistence type="inferred from homology"/>
<keyword evidence="8" id="KW-1185">Reference proteome</keyword>
<evidence type="ECO:0000313" key="7">
    <source>
        <dbReference type="EMBL" id="KEF56409.1"/>
    </source>
</evidence>
<organism evidence="7 8">
    <name type="scientific">Exophiala aquamarina CBS 119918</name>
    <dbReference type="NCBI Taxonomy" id="1182545"/>
    <lineage>
        <taxon>Eukaryota</taxon>
        <taxon>Fungi</taxon>
        <taxon>Dikarya</taxon>
        <taxon>Ascomycota</taxon>
        <taxon>Pezizomycotina</taxon>
        <taxon>Eurotiomycetes</taxon>
        <taxon>Chaetothyriomycetidae</taxon>
        <taxon>Chaetothyriales</taxon>
        <taxon>Herpotrichiellaceae</taxon>
        <taxon>Exophiala</taxon>
    </lineage>
</organism>
<evidence type="ECO:0000313" key="8">
    <source>
        <dbReference type="Proteomes" id="UP000027920"/>
    </source>
</evidence>
<evidence type="ECO:0000256" key="1">
    <source>
        <dbReference type="ARBA" id="ARBA00001974"/>
    </source>
</evidence>
<dbReference type="EMBL" id="AMGV01000006">
    <property type="protein sequence ID" value="KEF56409.1"/>
    <property type="molecule type" value="Genomic_DNA"/>
</dbReference>
<dbReference type="PANTHER" id="PTHR42877:SF2">
    <property type="entry name" value="FAD_NAD(P)-BINDING DOMAIN-CONTAINING PROTEIN"/>
    <property type="match status" value="1"/>
</dbReference>
<evidence type="ECO:0000256" key="3">
    <source>
        <dbReference type="ARBA" id="ARBA00022630"/>
    </source>
</evidence>
<dbReference type="OrthoDB" id="74360at2759"/>
<sequence>MSLDMLNHTGVTANGCATDAESQKSMDNSMEHLDHLARSGIETRLPVKPDNWVDIRQEVLWKPHRRIRVITIGAGFSGLTLANKIQRIHKLDDVIEHVIYEKNPEIGGTWFENRYPGVMCDVPAHIYTFLDIPHPEWSNYYATGPEIQQYLKQATKQYNLDRDVNLNSEVKSATWDEEAGTWKVQVIKGTEVINDWCHVLINGSGVLNHWSWPEIPGLFEYKGYKCHSAHWQEGFDFSGKRVAVVGNGSSGIQIVPEMQKVASHMTNFIRSKSYISAPFAEDFSKSPGGNPAYTEEEKQRFRDHPEGLKIMRNKLLHVQNTFYSALIEGAPTNLEAAEGVKSLMVDRLGGNKELITKLVPDWSLGCRRLTPGTGYLEALTQSNAELVDDRIAEITETGIRTVDGQHREFDAIIMATGFDVSFKPRWLQIGRKGRSLAEDWKDEPSSYFSLATSGQPNHFIFMGPGGPVGHGSLTSAIDWTAEYVIKWLLKMTKEDIKSFEVKADVQQDWNTWGDELMKRTVWSSGCRSWYKNGKVNGRVTALYPGSILHYKDMVEHIRGEDFDISYHSKNRWRFLGDGFTQLEIDKADLGYYVTC</sequence>
<dbReference type="Proteomes" id="UP000027920">
    <property type="component" value="Unassembled WGS sequence"/>
</dbReference>
<dbReference type="GO" id="GO:0050660">
    <property type="term" value="F:flavin adenine dinucleotide binding"/>
    <property type="evidence" value="ECO:0007669"/>
    <property type="project" value="InterPro"/>
</dbReference>
<keyword evidence="4" id="KW-0274">FAD</keyword>
<dbReference type="GeneID" id="25282903"/>
<dbReference type="PANTHER" id="PTHR42877">
    <property type="entry name" value="L-ORNITHINE N(5)-MONOOXYGENASE-RELATED"/>
    <property type="match status" value="1"/>
</dbReference>